<dbReference type="Gene3D" id="6.10.250.780">
    <property type="match status" value="1"/>
</dbReference>
<evidence type="ECO:0000256" key="3">
    <source>
        <dbReference type="ARBA" id="ARBA00023239"/>
    </source>
</evidence>
<proteinExistence type="inferred from homology"/>
<dbReference type="Pfam" id="PF00211">
    <property type="entry name" value="Guanylate_cyc"/>
    <property type="match status" value="1"/>
</dbReference>
<dbReference type="SUPFAM" id="SSF55073">
    <property type="entry name" value="Nucleotide cyclase"/>
    <property type="match status" value="1"/>
</dbReference>
<evidence type="ECO:0000313" key="10">
    <source>
        <dbReference type="Proteomes" id="UP000472262"/>
    </source>
</evidence>
<name>A0A672M8E7_SINGR</name>
<reference evidence="9" key="2">
    <citation type="submission" date="2025-09" db="UniProtKB">
        <authorList>
            <consortium name="Ensembl"/>
        </authorList>
    </citation>
    <scope>IDENTIFICATION</scope>
</reference>
<accession>A0A672M8E7</accession>
<dbReference type="EC" id="4.6.1.2" evidence="1"/>
<organism evidence="9 10">
    <name type="scientific">Sinocyclocheilus grahami</name>
    <name type="common">Dianchi golden-line fish</name>
    <name type="synonym">Barbus grahami</name>
    <dbReference type="NCBI Taxonomy" id="75366"/>
    <lineage>
        <taxon>Eukaryota</taxon>
        <taxon>Metazoa</taxon>
        <taxon>Chordata</taxon>
        <taxon>Craniata</taxon>
        <taxon>Vertebrata</taxon>
        <taxon>Euteleostomi</taxon>
        <taxon>Actinopterygii</taxon>
        <taxon>Neopterygii</taxon>
        <taxon>Teleostei</taxon>
        <taxon>Ostariophysi</taxon>
        <taxon>Cypriniformes</taxon>
        <taxon>Cyprinidae</taxon>
        <taxon>Cyprininae</taxon>
        <taxon>Sinocyclocheilus</taxon>
    </lineage>
</organism>
<protein>
    <recommendedName>
        <fullName evidence="1">guanylate cyclase</fullName>
        <ecNumber evidence="1">4.6.1.2</ecNumber>
    </recommendedName>
</protein>
<dbReference type="GO" id="GO:0008074">
    <property type="term" value="C:guanylate cyclase complex, soluble"/>
    <property type="evidence" value="ECO:0007669"/>
    <property type="project" value="TreeGrafter"/>
</dbReference>
<evidence type="ECO:0000313" key="9">
    <source>
        <dbReference type="Ensembl" id="ENSSGRP00000034747.1"/>
    </source>
</evidence>
<dbReference type="PROSITE" id="PS50125">
    <property type="entry name" value="GUANYLATE_CYCLASE_2"/>
    <property type="match status" value="1"/>
</dbReference>
<dbReference type="InterPro" id="IPR011645">
    <property type="entry name" value="HNOB_dom_associated"/>
</dbReference>
<dbReference type="GO" id="GO:0004383">
    <property type="term" value="F:guanylate cyclase activity"/>
    <property type="evidence" value="ECO:0007669"/>
    <property type="project" value="UniProtKB-EC"/>
</dbReference>
<dbReference type="SMART" id="SM00044">
    <property type="entry name" value="CYCc"/>
    <property type="match status" value="1"/>
</dbReference>
<feature type="coiled-coil region" evidence="6">
    <location>
        <begin position="103"/>
        <end position="141"/>
    </location>
</feature>
<dbReference type="Ensembl" id="ENSSGRT00000037296.1">
    <property type="protein sequence ID" value="ENSSGRP00000034747.1"/>
    <property type="gene ID" value="ENSSGRG00000019259.1"/>
</dbReference>
<dbReference type="GO" id="GO:0070482">
    <property type="term" value="P:response to oxygen levels"/>
    <property type="evidence" value="ECO:0007669"/>
    <property type="project" value="TreeGrafter"/>
</dbReference>
<reference evidence="9" key="1">
    <citation type="submission" date="2025-08" db="UniProtKB">
        <authorList>
            <consortium name="Ensembl"/>
        </authorList>
    </citation>
    <scope>IDENTIFICATION</scope>
</reference>
<dbReference type="Gene3D" id="3.30.70.1230">
    <property type="entry name" value="Nucleotide cyclase"/>
    <property type="match status" value="1"/>
</dbReference>
<keyword evidence="2" id="KW-0547">Nucleotide-binding</keyword>
<dbReference type="PROSITE" id="PS00452">
    <property type="entry name" value="GUANYLATE_CYCLASE_1"/>
    <property type="match status" value="1"/>
</dbReference>
<dbReference type="AlphaFoldDB" id="A0A672M8E7"/>
<dbReference type="Proteomes" id="UP000472262">
    <property type="component" value="Unassembled WGS sequence"/>
</dbReference>
<dbReference type="GO" id="GO:0000166">
    <property type="term" value="F:nucleotide binding"/>
    <property type="evidence" value="ECO:0007669"/>
    <property type="project" value="UniProtKB-KW"/>
</dbReference>
<dbReference type="CDD" id="cd07302">
    <property type="entry name" value="CHD"/>
    <property type="match status" value="1"/>
</dbReference>
<dbReference type="InParanoid" id="A0A672M8E7"/>
<evidence type="ECO:0000256" key="2">
    <source>
        <dbReference type="ARBA" id="ARBA00022741"/>
    </source>
</evidence>
<evidence type="ECO:0000256" key="7">
    <source>
        <dbReference type="SAM" id="Phobius"/>
    </source>
</evidence>
<evidence type="ECO:0000256" key="1">
    <source>
        <dbReference type="ARBA" id="ARBA00012202"/>
    </source>
</evidence>
<evidence type="ECO:0000256" key="5">
    <source>
        <dbReference type="RuleBase" id="RU000405"/>
    </source>
</evidence>
<keyword evidence="7" id="KW-1133">Transmembrane helix</keyword>
<dbReference type="GO" id="GO:0019934">
    <property type="term" value="P:cGMP-mediated signaling"/>
    <property type="evidence" value="ECO:0007669"/>
    <property type="project" value="TreeGrafter"/>
</dbReference>
<dbReference type="InterPro" id="IPR029787">
    <property type="entry name" value="Nucleotide_cyclase"/>
</dbReference>
<sequence>HPEVIFNIQSLKKFINSQFVLKTRREMLPEIHQNQSMLKLRGILSLYVSYLIHVIFMPFCNYLHGCILVSFCVDSKILQELEERGLHLADIAQHNTTRDLILLNQQKLAEIELSNQLERKKEELRILSRNLEIEKQKSEKLLYAMLPTHIANQLKEGKRVEAGEFKVCTTLFSDVVTFTNICAICMLFVYNKFVYNFLNSNYIVSQQVETIADAYMMVGGVPTDTHAERVAISFVCSCILLYLINLDQSLHTCPVLAGVVGETMPHYCLFGDTVNTASRMESHGNPEKCFMVSMMFSTLKIIRIVLEIVQINILE</sequence>
<keyword evidence="4" id="KW-0141">cGMP biosynthesis</keyword>
<evidence type="ECO:0000256" key="6">
    <source>
        <dbReference type="SAM" id="Coils"/>
    </source>
</evidence>
<dbReference type="PANTHER" id="PTHR45655:SF17">
    <property type="entry name" value="GUANYLATE CYCLASE SOLUBLE SUBUNIT BETA-2"/>
    <property type="match status" value="1"/>
</dbReference>
<evidence type="ECO:0000259" key="8">
    <source>
        <dbReference type="PROSITE" id="PS50125"/>
    </source>
</evidence>
<evidence type="ECO:0000256" key="4">
    <source>
        <dbReference type="ARBA" id="ARBA00023293"/>
    </source>
</evidence>
<dbReference type="Pfam" id="PF07701">
    <property type="entry name" value="HNOBA"/>
    <property type="match status" value="1"/>
</dbReference>
<keyword evidence="10" id="KW-1185">Reference proteome</keyword>
<feature type="domain" description="Guanylate cyclase" evidence="8">
    <location>
        <begin position="169"/>
        <end position="281"/>
    </location>
</feature>
<keyword evidence="7" id="KW-0812">Transmembrane</keyword>
<dbReference type="InterPro" id="IPR018297">
    <property type="entry name" value="A/G_cyclase_CS"/>
</dbReference>
<comment type="similarity">
    <text evidence="5">Belongs to the adenylyl cyclase class-4/guanylyl cyclase family.</text>
</comment>
<dbReference type="InterPro" id="IPR001054">
    <property type="entry name" value="A/G_cyclase"/>
</dbReference>
<dbReference type="PANTHER" id="PTHR45655">
    <property type="entry name" value="GUANYLATE CYCLASE SOLUBLE SUBUNIT BETA-2"/>
    <property type="match status" value="1"/>
</dbReference>
<keyword evidence="3 5" id="KW-0456">Lyase</keyword>
<feature type="transmembrane region" description="Helical" evidence="7">
    <location>
        <begin position="44"/>
        <end position="64"/>
    </location>
</feature>
<keyword evidence="6" id="KW-0175">Coiled coil</keyword>
<keyword evidence="7" id="KW-0472">Membrane</keyword>